<protein>
    <recommendedName>
        <fullName evidence="3">Phage head-tail adapter protein</fullName>
    </recommendedName>
</protein>
<name>A0AAP7ID83_9STAP</name>
<sequence>MASMRYKSKKVQSGDLRTPVIFYQYKNEGPYPDDVKEVEVHRCYAETYNPSMKDREILGVNESMHGLSLVIRDAYQSFTPNNKHIVFVEDFRLEQPLFNIYEVRLDTPERGFITVILGEK</sequence>
<accession>A0AAP7ID83</accession>
<dbReference type="AlphaFoldDB" id="A0AAP7ID83"/>
<evidence type="ECO:0000313" key="2">
    <source>
        <dbReference type="Proteomes" id="UP000095464"/>
    </source>
</evidence>
<organism evidence="1 2">
    <name type="scientific">Staphylococcus equorum</name>
    <dbReference type="NCBI Taxonomy" id="246432"/>
    <lineage>
        <taxon>Bacteria</taxon>
        <taxon>Bacillati</taxon>
        <taxon>Bacillota</taxon>
        <taxon>Bacilli</taxon>
        <taxon>Bacillales</taxon>
        <taxon>Staphylococcaceae</taxon>
        <taxon>Staphylococcus</taxon>
    </lineage>
</organism>
<gene>
    <name evidence="1" type="ORF">ASS94_06965</name>
</gene>
<reference evidence="2" key="1">
    <citation type="submission" date="2015-11" db="EMBL/GenBank/DDBJ databases">
        <title>Genomic diversity of Staphylococcus saprophyticus strains from urinary tract infections, animal surfaces, and fermented foods.</title>
        <authorList>
            <person name="Wolfe B.E."/>
        </authorList>
    </citation>
    <scope>NUCLEOTIDE SEQUENCE [LARGE SCALE GENOMIC DNA]</scope>
    <source>
        <strain evidence="2">738_7</strain>
    </source>
</reference>
<evidence type="ECO:0000313" key="1">
    <source>
        <dbReference type="EMBL" id="OEK56325.1"/>
    </source>
</evidence>
<dbReference type="EMBL" id="LNPX01000028">
    <property type="protein sequence ID" value="OEK56325.1"/>
    <property type="molecule type" value="Genomic_DNA"/>
</dbReference>
<comment type="caution">
    <text evidence="1">The sequence shown here is derived from an EMBL/GenBank/DDBJ whole genome shotgun (WGS) entry which is preliminary data.</text>
</comment>
<dbReference type="Proteomes" id="UP000095464">
    <property type="component" value="Unassembled WGS sequence"/>
</dbReference>
<proteinExistence type="predicted"/>
<evidence type="ECO:0008006" key="3">
    <source>
        <dbReference type="Google" id="ProtNLM"/>
    </source>
</evidence>